<comment type="similarity">
    <text evidence="1">Belongs to the protein prenyltransferase subunit alpha family.</text>
</comment>
<dbReference type="SUPFAM" id="SSF48439">
    <property type="entry name" value="Protein prenylyltransferase"/>
    <property type="match status" value="1"/>
</dbReference>
<accession>A0AAW2HPR6</accession>
<dbReference type="PANTHER" id="PTHR11129:SF3">
    <property type="entry name" value="PROTEIN PRENYLTRANSFERASE ALPHA SUBUNIT REPEAT-CONTAINING PROTEIN 1"/>
    <property type="match status" value="1"/>
</dbReference>
<sequence length="477" mass="55909">MAPSHYDSVAEKILLDLEMAVKKDATINEFDVIPTSEAENRNSSPIVRGDCCLGLESWIIPHIYPYAHHQIMKKSNYKTQNLEKVISCLLGVALLNPEMSTVWSRRRELILSRKMTVDNELRLTRMALSRKPKSNEALAHRRWVISEILNNVMDKATLLQEELTLCEMIANRYHSNYHAWSHRIWTLQHLLPSSMHWNVRKRTTKSTILDVSENNMPQHLFCRVSKSKYLSIVNSETFCVYSEEIDSNFKWVSSHVSDHSGFHFRKFLITQICEFLKSNICLNNSPDLEKDENLSIPVQCNSSSFFPTRKGILKEFLKSLEIDVCDRKIFGDYFKNLEENSSLFDLIVCILISEIKSNHTFCLMFPGHEALWYYRRSIMFMFKKYILDNVHFSEQSVCSHHDKNGVPHKKDFKYDFTVDSKAENEQAKVSDFFGVFCMLLIKHEKEIISSFLKSHNESENKFIKDYEHWLKFCLKIN</sequence>
<proteinExistence type="inferred from homology"/>
<evidence type="ECO:0000256" key="2">
    <source>
        <dbReference type="ARBA" id="ARBA00022602"/>
    </source>
</evidence>
<dbReference type="Pfam" id="PF01239">
    <property type="entry name" value="PPTA"/>
    <property type="match status" value="3"/>
</dbReference>
<evidence type="ECO:0000256" key="1">
    <source>
        <dbReference type="ARBA" id="ARBA00006734"/>
    </source>
</evidence>
<dbReference type="PROSITE" id="PS51147">
    <property type="entry name" value="PFTA"/>
    <property type="match status" value="1"/>
</dbReference>
<evidence type="ECO:0000256" key="3">
    <source>
        <dbReference type="ARBA" id="ARBA00022679"/>
    </source>
</evidence>
<keyword evidence="3" id="KW-0808">Transferase</keyword>
<keyword evidence="4" id="KW-0677">Repeat</keyword>
<dbReference type="AlphaFoldDB" id="A0AAW2HPR6"/>
<gene>
    <name evidence="5" type="ORF">PYX00_008797</name>
</gene>
<dbReference type="InterPro" id="IPR002088">
    <property type="entry name" value="Prenyl_trans_a"/>
</dbReference>
<dbReference type="EMBL" id="JARGDH010000004">
    <property type="protein sequence ID" value="KAL0271816.1"/>
    <property type="molecule type" value="Genomic_DNA"/>
</dbReference>
<evidence type="ECO:0000313" key="5">
    <source>
        <dbReference type="EMBL" id="KAL0271816.1"/>
    </source>
</evidence>
<dbReference type="PANTHER" id="PTHR11129">
    <property type="entry name" value="PROTEIN FARNESYLTRANSFERASE ALPHA SUBUNIT/RAB GERANYLGERANYL TRANSFERASE ALPHA SUBUNIT"/>
    <property type="match status" value="1"/>
</dbReference>
<protein>
    <recommendedName>
        <fullName evidence="6">Protein prenyltransferase alpha subunit repeat-containing protein 1</fullName>
    </recommendedName>
</protein>
<name>A0AAW2HPR6_9NEOP</name>
<comment type="caution">
    <text evidence="5">The sequence shown here is derived from an EMBL/GenBank/DDBJ whole genome shotgun (WGS) entry which is preliminary data.</text>
</comment>
<keyword evidence="2" id="KW-0637">Prenyltransferase</keyword>
<organism evidence="5">
    <name type="scientific">Menopon gallinae</name>
    <name type="common">poultry shaft louse</name>
    <dbReference type="NCBI Taxonomy" id="328185"/>
    <lineage>
        <taxon>Eukaryota</taxon>
        <taxon>Metazoa</taxon>
        <taxon>Ecdysozoa</taxon>
        <taxon>Arthropoda</taxon>
        <taxon>Hexapoda</taxon>
        <taxon>Insecta</taxon>
        <taxon>Pterygota</taxon>
        <taxon>Neoptera</taxon>
        <taxon>Paraneoptera</taxon>
        <taxon>Psocodea</taxon>
        <taxon>Troctomorpha</taxon>
        <taxon>Phthiraptera</taxon>
        <taxon>Amblycera</taxon>
        <taxon>Menoponidae</taxon>
        <taxon>Menopon</taxon>
    </lineage>
</organism>
<dbReference type="GO" id="GO:0005737">
    <property type="term" value="C:cytoplasm"/>
    <property type="evidence" value="ECO:0007669"/>
    <property type="project" value="TreeGrafter"/>
</dbReference>
<reference evidence="5" key="1">
    <citation type="journal article" date="2024" name="Gigascience">
        <title>Chromosome-level genome of the poultry shaft louse Menopon gallinae provides insight into the host-switching and adaptive evolution of parasitic lice.</title>
        <authorList>
            <person name="Xu Y."/>
            <person name="Ma L."/>
            <person name="Liu S."/>
            <person name="Liang Y."/>
            <person name="Liu Q."/>
            <person name="He Z."/>
            <person name="Tian L."/>
            <person name="Duan Y."/>
            <person name="Cai W."/>
            <person name="Li H."/>
            <person name="Song F."/>
        </authorList>
    </citation>
    <scope>NUCLEOTIDE SEQUENCE</scope>
    <source>
        <strain evidence="5">Cailab_2023a</strain>
    </source>
</reference>
<evidence type="ECO:0000256" key="4">
    <source>
        <dbReference type="ARBA" id="ARBA00022737"/>
    </source>
</evidence>
<dbReference type="GO" id="GO:0008318">
    <property type="term" value="F:protein prenyltransferase activity"/>
    <property type="evidence" value="ECO:0007669"/>
    <property type="project" value="InterPro"/>
</dbReference>
<dbReference type="Gene3D" id="1.25.40.120">
    <property type="entry name" value="Protein prenylyltransferase"/>
    <property type="match status" value="1"/>
</dbReference>
<evidence type="ECO:0008006" key="6">
    <source>
        <dbReference type="Google" id="ProtNLM"/>
    </source>
</evidence>